<comment type="caution">
    <text evidence="4">The sequence shown here is derived from an EMBL/GenBank/DDBJ whole genome shotgun (WGS) entry which is preliminary data.</text>
</comment>
<dbReference type="GO" id="GO:0005525">
    <property type="term" value="F:GTP binding"/>
    <property type="evidence" value="ECO:0007669"/>
    <property type="project" value="UniProtKB-KW"/>
</dbReference>
<feature type="domain" description="SRP54-type proteins GTP-binding" evidence="3">
    <location>
        <begin position="57"/>
        <end position="245"/>
    </location>
</feature>
<dbReference type="SMART" id="SM00962">
    <property type="entry name" value="SRP54"/>
    <property type="match status" value="1"/>
</dbReference>
<dbReference type="SUPFAM" id="SSF52540">
    <property type="entry name" value="P-loop containing nucleoside triphosphate hydrolases"/>
    <property type="match status" value="1"/>
</dbReference>
<dbReference type="InterPro" id="IPR000897">
    <property type="entry name" value="SRP54_GTPase_dom"/>
</dbReference>
<dbReference type="RefSeq" id="WP_084440279.1">
    <property type="nucleotide sequence ID" value="NZ_AUBI01000001.1"/>
</dbReference>
<evidence type="ECO:0000313" key="5">
    <source>
        <dbReference type="Proteomes" id="UP000321635"/>
    </source>
</evidence>
<proteinExistence type="predicted"/>
<evidence type="ECO:0000256" key="1">
    <source>
        <dbReference type="ARBA" id="ARBA00022741"/>
    </source>
</evidence>
<evidence type="ECO:0000259" key="3">
    <source>
        <dbReference type="SMART" id="SM00962"/>
    </source>
</evidence>
<evidence type="ECO:0000256" key="2">
    <source>
        <dbReference type="ARBA" id="ARBA00023134"/>
    </source>
</evidence>
<dbReference type="EMBL" id="BJYF01000001">
    <property type="protein sequence ID" value="GEN58364.1"/>
    <property type="molecule type" value="Genomic_DNA"/>
</dbReference>
<dbReference type="AlphaFoldDB" id="A0A511X5Z7"/>
<name>A0A511X5Z7_9PROT</name>
<keyword evidence="1" id="KW-0547">Nucleotide-binding</keyword>
<evidence type="ECO:0000313" key="4">
    <source>
        <dbReference type="EMBL" id="GEN58364.1"/>
    </source>
</evidence>
<dbReference type="Pfam" id="PF00448">
    <property type="entry name" value="SRP54"/>
    <property type="match status" value="1"/>
</dbReference>
<sequence>MYEVCVVRNDGKDLEILERLLWHGVPKILASNFNQKYLQSSLCNIISFGKFSFLPGKSPIALVGGAGSGKTLTVVKLAARLKAGGAQPLVISVERAISIGARVLQAHMTQLNIQYFHAIDVSSLKLILRERKDGQPVLIDTEALDVYGADAHAILVEIRAIARAQLCLTLPAGMDAEESADIAEIFQKARTKMMIATKFDQSRRVGNIVAAAACGLALTEAGVGSNIVEGLRRLTPEYLSSRLLHQGDPAMLGREIY</sequence>
<protein>
    <recommendedName>
        <fullName evidence="3">SRP54-type proteins GTP-binding domain-containing protein</fullName>
    </recommendedName>
</protein>
<organism evidence="4 5">
    <name type="scientific">Acetobacter nitrogenifigens DSM 23921 = NBRC 105050</name>
    <dbReference type="NCBI Taxonomy" id="1120919"/>
    <lineage>
        <taxon>Bacteria</taxon>
        <taxon>Pseudomonadati</taxon>
        <taxon>Pseudomonadota</taxon>
        <taxon>Alphaproteobacteria</taxon>
        <taxon>Acetobacterales</taxon>
        <taxon>Acetobacteraceae</taxon>
        <taxon>Acetobacter</taxon>
    </lineage>
</organism>
<keyword evidence="5" id="KW-1185">Reference proteome</keyword>
<dbReference type="STRING" id="1120919.GCA_000429165_00254"/>
<dbReference type="InterPro" id="IPR027417">
    <property type="entry name" value="P-loop_NTPase"/>
</dbReference>
<reference evidence="4 5" key="1">
    <citation type="submission" date="2019-07" db="EMBL/GenBank/DDBJ databases">
        <title>Whole genome shotgun sequence of Acetobacter nitrogenifigens NBRC 105050.</title>
        <authorList>
            <person name="Hosoyama A."/>
            <person name="Uohara A."/>
            <person name="Ohji S."/>
            <person name="Ichikawa N."/>
        </authorList>
    </citation>
    <scope>NUCLEOTIDE SEQUENCE [LARGE SCALE GENOMIC DNA]</scope>
    <source>
        <strain evidence="4 5">NBRC 105050</strain>
    </source>
</reference>
<dbReference type="Proteomes" id="UP000321635">
    <property type="component" value="Unassembled WGS sequence"/>
</dbReference>
<keyword evidence="2" id="KW-0342">GTP-binding</keyword>
<gene>
    <name evidence="4" type="ORF">ANI02nite_02480</name>
</gene>
<dbReference type="Gene3D" id="3.40.50.300">
    <property type="entry name" value="P-loop containing nucleotide triphosphate hydrolases"/>
    <property type="match status" value="1"/>
</dbReference>
<dbReference type="GO" id="GO:0006614">
    <property type="term" value="P:SRP-dependent cotranslational protein targeting to membrane"/>
    <property type="evidence" value="ECO:0007669"/>
    <property type="project" value="InterPro"/>
</dbReference>
<accession>A0A511X5Z7</accession>